<keyword evidence="3" id="KW-1185">Reference proteome</keyword>
<evidence type="ECO:0000313" key="2">
    <source>
        <dbReference type="EMBL" id="MDQ7248730.1"/>
    </source>
</evidence>
<dbReference type="RefSeq" id="WP_379956214.1">
    <property type="nucleotide sequence ID" value="NZ_JAUYVI010000004.1"/>
</dbReference>
<dbReference type="EMBL" id="JAUYVI010000004">
    <property type="protein sequence ID" value="MDQ7248730.1"/>
    <property type="molecule type" value="Genomic_DNA"/>
</dbReference>
<dbReference type="Proteomes" id="UP001230156">
    <property type="component" value="Unassembled WGS sequence"/>
</dbReference>
<reference evidence="3" key="1">
    <citation type="submission" date="2023-08" db="EMBL/GenBank/DDBJ databases">
        <title>Rhodospirillaceae gen. nov., a novel taxon isolated from the Yangtze River Yuezi River estuary sludge.</title>
        <authorList>
            <person name="Ruan L."/>
        </authorList>
    </citation>
    <scope>NUCLEOTIDE SEQUENCE [LARGE SCALE GENOMIC DNA]</scope>
    <source>
        <strain evidence="3">R-7</strain>
    </source>
</reference>
<dbReference type="PANTHER" id="PTHR35006">
    <property type="entry name" value="GLYOXALASE FAMILY PROTEIN (AFU_ORTHOLOGUE AFUA_5G14830)"/>
    <property type="match status" value="1"/>
</dbReference>
<evidence type="ECO:0000259" key="1">
    <source>
        <dbReference type="PROSITE" id="PS51819"/>
    </source>
</evidence>
<accession>A0ABU0YNK3</accession>
<dbReference type="Pfam" id="PF00903">
    <property type="entry name" value="Glyoxalase"/>
    <property type="match status" value="1"/>
</dbReference>
<protein>
    <submittedName>
        <fullName evidence="2">VOC family protein</fullName>
    </submittedName>
</protein>
<dbReference type="SUPFAM" id="SSF54593">
    <property type="entry name" value="Glyoxalase/Bleomycin resistance protein/Dihydroxybiphenyl dioxygenase"/>
    <property type="match status" value="1"/>
</dbReference>
<dbReference type="PANTHER" id="PTHR35006:SF2">
    <property type="entry name" value="GLYOXALASE FAMILY PROTEIN (AFU_ORTHOLOGUE AFUA_5G14830)"/>
    <property type="match status" value="1"/>
</dbReference>
<gene>
    <name evidence="2" type="ORF">Q8A70_13685</name>
</gene>
<dbReference type="InterPro" id="IPR004360">
    <property type="entry name" value="Glyas_Fos-R_dOase_dom"/>
</dbReference>
<dbReference type="Gene3D" id="3.10.180.10">
    <property type="entry name" value="2,3-Dihydroxybiphenyl 1,2-Dioxygenase, domain 1"/>
    <property type="match status" value="1"/>
</dbReference>
<comment type="caution">
    <text evidence="2">The sequence shown here is derived from an EMBL/GenBank/DDBJ whole genome shotgun (WGS) entry which is preliminary data.</text>
</comment>
<dbReference type="CDD" id="cd07262">
    <property type="entry name" value="VOC_like"/>
    <property type="match status" value="1"/>
</dbReference>
<proteinExistence type="predicted"/>
<organism evidence="2 3">
    <name type="scientific">Dongia sedimenti</name>
    <dbReference type="NCBI Taxonomy" id="3064282"/>
    <lineage>
        <taxon>Bacteria</taxon>
        <taxon>Pseudomonadati</taxon>
        <taxon>Pseudomonadota</taxon>
        <taxon>Alphaproteobacteria</taxon>
        <taxon>Rhodospirillales</taxon>
        <taxon>Dongiaceae</taxon>
        <taxon>Dongia</taxon>
    </lineage>
</organism>
<name>A0ABU0YNK3_9PROT</name>
<feature type="domain" description="VOC" evidence="1">
    <location>
        <begin position="1"/>
        <end position="132"/>
    </location>
</feature>
<dbReference type="PROSITE" id="PS51819">
    <property type="entry name" value="VOC"/>
    <property type="match status" value="1"/>
</dbReference>
<sequence length="136" mass="14728">MIDHLSIGVSDLKRAKQFYDDVLATIGCACIFTVDVPGEGVVAHGYGEIGSDHPRFWIGLPERVDPGCNAKGGTHICFVAKRRKDIDAFHAAALKAGGKDNGKPGLRPHYHPNYYGAFAFDLDGNKIEACSHHPEP</sequence>
<dbReference type="InterPro" id="IPR029068">
    <property type="entry name" value="Glyas_Bleomycin-R_OHBP_Dase"/>
</dbReference>
<evidence type="ECO:0000313" key="3">
    <source>
        <dbReference type="Proteomes" id="UP001230156"/>
    </source>
</evidence>
<dbReference type="InterPro" id="IPR037523">
    <property type="entry name" value="VOC_core"/>
</dbReference>